<dbReference type="EMBL" id="MN448289">
    <property type="protein sequence ID" value="QFG74662.1"/>
    <property type="molecule type" value="Genomic_DNA"/>
</dbReference>
<protein>
    <submittedName>
        <fullName evidence="1">Uncharacterized protein</fullName>
    </submittedName>
</protein>
<proteinExistence type="predicted"/>
<accession>A0A5J6VKR0</accession>
<name>A0A5J6VKR0_9VIRU</name>
<reference evidence="1" key="1">
    <citation type="journal article" date="2019" name="Philos. Trans. R. Soc. Lond., B, Biol. Sci.">
        <title>Targeted metagenomic recovery of four divergent viruses reveals shared and distinctive characteristics of giant viruses of marine eukaryotes.</title>
        <authorList>
            <person name="Needham D.M."/>
            <person name="Poirier C."/>
            <person name="Hehenberger E."/>
            <person name="Jimenez V."/>
            <person name="Swalwell J.E."/>
            <person name="Santoro A.E."/>
            <person name="Worden A.Z."/>
        </authorList>
    </citation>
    <scope>NUCLEOTIDE SEQUENCE</scope>
    <source>
        <strain evidence="1">MPacV-611</strain>
    </source>
</reference>
<organism evidence="1">
    <name type="scientific">Megaviridae environmental sample</name>
    <dbReference type="NCBI Taxonomy" id="1737588"/>
    <lineage>
        <taxon>Viruses</taxon>
        <taxon>Varidnaviria</taxon>
        <taxon>Bamfordvirae</taxon>
        <taxon>Nucleocytoviricota</taxon>
        <taxon>Megaviricetes</taxon>
        <taxon>Imitervirales</taxon>
        <taxon>Mimiviridae</taxon>
        <taxon>environmental samples</taxon>
    </lineage>
</organism>
<evidence type="ECO:0000313" key="1">
    <source>
        <dbReference type="EMBL" id="QFG74662.1"/>
    </source>
</evidence>
<sequence>MDIIEDKITNFKITNNNFIISCEKYDLYFNIIDGTVNIDIYNILKNKLGIEYLKVNDVIKIYYKKKYLYLNKIKNIKKIIINSTYEFNDESSDSETFNNF</sequence>